<dbReference type="Gene3D" id="1.10.506.10">
    <property type="entry name" value="GTPase Activation - p120gap, domain 1"/>
    <property type="match status" value="1"/>
</dbReference>
<dbReference type="PROSITE" id="PS00509">
    <property type="entry name" value="RAS_GTPASE_ACTIV_1"/>
    <property type="match status" value="1"/>
</dbReference>
<dbReference type="PROSITE" id="PS50096">
    <property type="entry name" value="IQ"/>
    <property type="match status" value="4"/>
</dbReference>
<dbReference type="SUPFAM" id="SSF48350">
    <property type="entry name" value="GTPase activation domain, GAP"/>
    <property type="match status" value="1"/>
</dbReference>
<dbReference type="Pfam" id="PF00616">
    <property type="entry name" value="RasGAP"/>
    <property type="match status" value="1"/>
</dbReference>
<sequence length="1568" mass="179036">LSSSQFDERLTAEEMDEQRIQNVAYQYLCRLEEAKRWMEACLDEELPAPTELEEALRNGVLLAKLGHCFAPNIVPIKKIYDIDQERYKIFYPETTDIYDKKNMPRTVYCIHALSLYLFRLGLAPQIHDLYGKVKFTEEEINNMKLELDKYGIQMPAFSKIGGILANELSVDEAAVHAAVIAINEAVERGCVEDTAQALRNPNAMLSNLQEPLMAIYQEMLRQARVHKAAQSVNGSMENDIYEEYLTQSEIQENITKVNVRAAVEHVDEALECGDPLALILALQSPSLALRGLLSDHADWYLVQLAADREQKALSVQAQVQLKQCCLSMCVTSNSQWCVCVRTVLQAVSKINEALRVGDARQTVRALMNPDAHLPDVYPFAAQLYQRELAPLQQQCPQVANILQQEELFVAVEMLSAVALINQALEAKDVGAFCATLVSPAAGLSDIDDSLMYFEELCELKRKAGRALLTWNELQSGLNNVNMAAQEEHDQILTIGLINQALCRNDPQKTLSALLLPSIGLKDVLPQNGKRYHDVLTCIKKHKAEVWYAVIWRYKQCIVSLGLAAVNQAVKEGKPSQTLRVLSLPEVALRSVVAECAEGYQTELASLLCAKALEGQCYYDIEIFPVTICLYAPPTNHFCVPLQSVCSSVTLAHSRDVQWQASEPLVLQLQARVRGFLLRQKFAERLRFLNAQLPAIITIQSHWRRYLQQRAYRERLQYLYQNWRAVVKIQATVKMWLACRKYKARQRYFRRHVGAIVRIQAFFRANKAREEYNITPPLSVVRKFAHLLELGDNDIRQEGELLRLREEVVRNIRSNRQLEADLDLMDLKIGLLVRNRVTLQEVVSHHKKLTKKNKEELSDMMALEKHKGLKSLSKDKREKLEAYQHLFYLLQTQPSYLAQLIFLMPQNKSTSFMETVIFTLFNYGSDCREAYLLLQLFTAALRHEIKLKVDQPQEVVTGNPTVIKMLVSFYRHARGQNALRDILGPAVREVLQDRTLSIRTDPVDIYKSWINQTESQTGHKSSLPYEVSAEQALSHPEVQQRLNIAITNLKSLTDRVLNAITSNIHKLPYGLRYTAKVLRDALQEKFPQASEDEMYKIVGNLVYYRYMNPAVVAPDGFDVVEFGVGSTLLPDQRRTLGSVARILQHSAAHKHFHGDSAHLRALNDYITHTHTKFRKFLHAVCDVSEPEERFNIDEYSEMVILNKPVIYISIGELINTHKLLLEHQDALCPQQNDPLLLLLRDLGKVPSVQALVGEGVINSADPNLEQTLAHYNKMEVSLTLTSKFDIFKSSDDKPDARGILLSTKHLIIDVIRSQPGDTLSEVLRSSVSQDQEVQHGWMMHRRAQRDARTPEKMKRNQSLIADSNLTLEEKKRKIQRSLRRLEALGVLTPPDSETQILQLIAKDIRHQRLYRQRRQAELVKLKQTLHSLHCKSSFQSEQVDYYSQYISTCLRNLTEKRSKAADSKGKKSKQPTLTYTAARLHEKGVLLEIEDLPITQFKNVIFDIIPSEEGGTFLVKARFLGVDMERFPLKYQDLLQLQYEGVAVMKMFDKAKVNVNLLIFLLNKKFFKK</sequence>
<evidence type="ECO:0000313" key="4">
    <source>
        <dbReference type="Proteomes" id="UP001501920"/>
    </source>
</evidence>
<feature type="coiled-coil region" evidence="1">
    <location>
        <begin position="126"/>
        <end position="153"/>
    </location>
</feature>
<dbReference type="FunFam" id="1.10.506.10:FF:000004">
    <property type="entry name" value="IQ motif containing GTPase activating protein 1"/>
    <property type="match status" value="1"/>
</dbReference>
<dbReference type="PANTHER" id="PTHR14149:SF10">
    <property type="entry name" value="RAS GTPASE-ACTIVATING-LIKE PROTEIN IQGAP3"/>
    <property type="match status" value="1"/>
</dbReference>
<dbReference type="Ensembl" id="ENSPNAT00000079724.1">
    <property type="protein sequence ID" value="ENSPNAP00000056128.1"/>
    <property type="gene ID" value="ENSPNAG00000000798.2"/>
</dbReference>
<reference evidence="3 4" key="1">
    <citation type="submission" date="2020-10" db="EMBL/GenBank/DDBJ databases">
        <title>Pygocentrus nattereri (red-bellied piranha) genome, fPygNat1, primary haplotype.</title>
        <authorList>
            <person name="Myers G."/>
            <person name="Meyer A."/>
            <person name="Karagic N."/>
            <person name="Pippel M."/>
            <person name="Winkler S."/>
            <person name="Tracey A."/>
            <person name="Wood J."/>
            <person name="Formenti G."/>
            <person name="Howe K."/>
            <person name="Fedrigo O."/>
            <person name="Jarvis E.D."/>
        </authorList>
    </citation>
    <scope>NUCLEOTIDE SEQUENCE [LARGE SCALE GENOMIC DNA]</scope>
</reference>
<feature type="domain" description="Ras-GAP" evidence="2">
    <location>
        <begin position="927"/>
        <end position="1147"/>
    </location>
</feature>
<dbReference type="GO" id="GO:0005938">
    <property type="term" value="C:cell cortex"/>
    <property type="evidence" value="ECO:0007669"/>
    <property type="project" value="TreeGrafter"/>
</dbReference>
<dbReference type="GO" id="GO:0051015">
    <property type="term" value="F:actin filament binding"/>
    <property type="evidence" value="ECO:0007669"/>
    <property type="project" value="TreeGrafter"/>
</dbReference>
<name>A0AAR2JVP2_PYGNA</name>
<dbReference type="InterPro" id="IPR008936">
    <property type="entry name" value="Rho_GTPase_activation_prot"/>
</dbReference>
<dbReference type="InterPro" id="IPR001715">
    <property type="entry name" value="CH_dom"/>
</dbReference>
<dbReference type="Proteomes" id="UP001501920">
    <property type="component" value="Chromosome 3"/>
</dbReference>
<dbReference type="InterPro" id="IPR000048">
    <property type="entry name" value="IQ_motif_EF-hand-BS"/>
</dbReference>
<dbReference type="GO" id="GO:0005096">
    <property type="term" value="F:GTPase activator activity"/>
    <property type="evidence" value="ECO:0007669"/>
    <property type="project" value="TreeGrafter"/>
</dbReference>
<dbReference type="InterPro" id="IPR001936">
    <property type="entry name" value="RasGAP_dom"/>
</dbReference>
<dbReference type="SUPFAM" id="SSF143885">
    <property type="entry name" value="RGC domain-like"/>
    <property type="match status" value="1"/>
</dbReference>
<dbReference type="GeneTree" id="ENSGT00950000183076"/>
<evidence type="ECO:0000256" key="1">
    <source>
        <dbReference type="SAM" id="Coils"/>
    </source>
</evidence>
<protein>
    <recommendedName>
        <fullName evidence="2">Ras-GAP domain-containing protein</fullName>
    </recommendedName>
</protein>
<evidence type="ECO:0000259" key="2">
    <source>
        <dbReference type="PROSITE" id="PS50018"/>
    </source>
</evidence>
<dbReference type="SUPFAM" id="SSF47576">
    <property type="entry name" value="Calponin-homology domain, CH-domain"/>
    <property type="match status" value="1"/>
</dbReference>
<dbReference type="PANTHER" id="PTHR14149">
    <property type="entry name" value="RAS GTPASE-ACTIVATING PROTEIN WITH IQ MOTIF"/>
    <property type="match status" value="1"/>
</dbReference>
<dbReference type="PROSITE" id="PS50018">
    <property type="entry name" value="RAS_GTPASE_ACTIV_2"/>
    <property type="match status" value="1"/>
</dbReference>
<keyword evidence="4" id="KW-1185">Reference proteome</keyword>
<dbReference type="GO" id="GO:1903479">
    <property type="term" value="P:mitotic actomyosin contractile ring assembly actin filament organization"/>
    <property type="evidence" value="ECO:0007669"/>
    <property type="project" value="TreeGrafter"/>
</dbReference>
<dbReference type="GO" id="GO:0005516">
    <property type="term" value="F:calmodulin binding"/>
    <property type="evidence" value="ECO:0007669"/>
    <property type="project" value="TreeGrafter"/>
</dbReference>
<dbReference type="Gene3D" id="1.20.5.190">
    <property type="match status" value="1"/>
</dbReference>
<dbReference type="SMART" id="SM00323">
    <property type="entry name" value="RasGAP"/>
    <property type="match status" value="1"/>
</dbReference>
<dbReference type="Pfam" id="PF00612">
    <property type="entry name" value="IQ"/>
    <property type="match status" value="3"/>
</dbReference>
<accession>A0AAR2JVP2</accession>
<dbReference type="InterPro" id="IPR000593">
    <property type="entry name" value="RasGAP_C"/>
</dbReference>
<dbReference type="Gene3D" id="1.10.418.10">
    <property type="entry name" value="Calponin-like domain"/>
    <property type="match status" value="2"/>
</dbReference>
<evidence type="ECO:0000313" key="3">
    <source>
        <dbReference type="Ensembl" id="ENSPNAP00000056128.1"/>
    </source>
</evidence>
<dbReference type="Pfam" id="PF00307">
    <property type="entry name" value="CH"/>
    <property type="match status" value="1"/>
</dbReference>
<reference evidence="3" key="2">
    <citation type="submission" date="2025-08" db="UniProtKB">
        <authorList>
            <consortium name="Ensembl"/>
        </authorList>
    </citation>
    <scope>IDENTIFICATION</scope>
</reference>
<keyword evidence="1" id="KW-0175">Coiled coil</keyword>
<dbReference type="Gene3D" id="4.10.270.10">
    <property type="entry name" value="Myosin, subunit A"/>
    <property type="match status" value="1"/>
</dbReference>
<gene>
    <name evidence="3" type="primary">IQGAP3</name>
</gene>
<organism evidence="3 4">
    <name type="scientific">Pygocentrus nattereri</name>
    <name type="common">Red-bellied piranha</name>
    <dbReference type="NCBI Taxonomy" id="42514"/>
    <lineage>
        <taxon>Eukaryota</taxon>
        <taxon>Metazoa</taxon>
        <taxon>Chordata</taxon>
        <taxon>Craniata</taxon>
        <taxon>Vertebrata</taxon>
        <taxon>Euteleostomi</taxon>
        <taxon>Actinopterygii</taxon>
        <taxon>Neopterygii</taxon>
        <taxon>Teleostei</taxon>
        <taxon>Ostariophysi</taxon>
        <taxon>Characiformes</taxon>
        <taxon>Characoidei</taxon>
        <taxon>Pygocentrus</taxon>
    </lineage>
</organism>
<dbReference type="InterPro" id="IPR036872">
    <property type="entry name" value="CH_dom_sf"/>
</dbReference>
<reference evidence="3" key="3">
    <citation type="submission" date="2025-09" db="UniProtKB">
        <authorList>
            <consortium name="Ensembl"/>
        </authorList>
    </citation>
    <scope>IDENTIFICATION</scope>
</reference>
<proteinExistence type="predicted"/>
<dbReference type="Pfam" id="PF03836">
    <property type="entry name" value="RasGAP_C"/>
    <property type="match status" value="1"/>
</dbReference>
<dbReference type="SMART" id="SM00015">
    <property type="entry name" value="IQ"/>
    <property type="match status" value="4"/>
</dbReference>
<dbReference type="InterPro" id="IPR023152">
    <property type="entry name" value="RasGAP_CS"/>
</dbReference>